<sequence length="22" mass="2240">MIAVSAFSVDADVFLAGLNALD</sequence>
<gene>
    <name evidence="1" type="ORF">METZ01_LOCUS473594</name>
</gene>
<reference evidence="1" key="1">
    <citation type="submission" date="2018-05" db="EMBL/GenBank/DDBJ databases">
        <authorList>
            <person name="Lanie J.A."/>
            <person name="Ng W.-L."/>
            <person name="Kazmierczak K.M."/>
            <person name="Andrzejewski T.M."/>
            <person name="Davidsen T.M."/>
            <person name="Wayne K.J."/>
            <person name="Tettelin H."/>
            <person name="Glass J.I."/>
            <person name="Rusch D."/>
            <person name="Podicherti R."/>
            <person name="Tsui H.-C.T."/>
            <person name="Winkler M.E."/>
        </authorList>
    </citation>
    <scope>NUCLEOTIDE SEQUENCE</scope>
</reference>
<dbReference type="AlphaFoldDB" id="A0A383BLN5"/>
<dbReference type="EMBL" id="UINC01201409">
    <property type="protein sequence ID" value="SVE20740.1"/>
    <property type="molecule type" value="Genomic_DNA"/>
</dbReference>
<organism evidence="1">
    <name type="scientific">marine metagenome</name>
    <dbReference type="NCBI Taxonomy" id="408172"/>
    <lineage>
        <taxon>unclassified sequences</taxon>
        <taxon>metagenomes</taxon>
        <taxon>ecological metagenomes</taxon>
    </lineage>
</organism>
<proteinExistence type="predicted"/>
<name>A0A383BLN5_9ZZZZ</name>
<accession>A0A383BLN5</accession>
<evidence type="ECO:0000313" key="1">
    <source>
        <dbReference type="EMBL" id="SVE20740.1"/>
    </source>
</evidence>
<protein>
    <submittedName>
        <fullName evidence="1">Uncharacterized protein</fullName>
    </submittedName>
</protein>
<feature type="non-terminal residue" evidence="1">
    <location>
        <position position="22"/>
    </location>
</feature>